<dbReference type="Proteomes" id="UP001458415">
    <property type="component" value="Unassembled WGS sequence"/>
</dbReference>
<proteinExistence type="predicted"/>
<comment type="caution">
    <text evidence="2">The sequence shown here is derived from an EMBL/GenBank/DDBJ whole genome shotgun (WGS) entry which is preliminary data.</text>
</comment>
<sequence length="267" mass="29358">MNHDSVIVGNLEDAAPARDGLAYFPTPIQLDDLHPIHGVAWHMEGSGHDLAVAVETITPTRLLPTLLPLRLAESLHLLHSPLCPNSVTTLFEGILSGYSNPALWGAPDSGTALALVLAFWELRRPDGPSHDEDTLSVPQHASGGTKTTGRNRKKRGQRPVRKRRIRIIREPAHTPAPAGPTDRDKPTGDDSVGPNWKDDTLRWEVSERHQNRCSNPHQHRAIVEAGGECKPVRVPVKAHVNGPKGRDVDPRRTVRIVPDRLSDRAHP</sequence>
<evidence type="ECO:0000313" key="3">
    <source>
        <dbReference type="Proteomes" id="UP001458415"/>
    </source>
</evidence>
<feature type="compositionally biased region" description="Polar residues" evidence="1">
    <location>
        <begin position="136"/>
        <end position="148"/>
    </location>
</feature>
<organism evidence="2 3">
    <name type="scientific">Streptomyces carpinensis</name>
    <dbReference type="NCBI Taxonomy" id="66369"/>
    <lineage>
        <taxon>Bacteria</taxon>
        <taxon>Bacillati</taxon>
        <taxon>Actinomycetota</taxon>
        <taxon>Actinomycetes</taxon>
        <taxon>Kitasatosporales</taxon>
        <taxon>Streptomycetaceae</taxon>
        <taxon>Streptomyces</taxon>
    </lineage>
</organism>
<keyword evidence="3" id="KW-1185">Reference proteome</keyword>
<evidence type="ECO:0000256" key="1">
    <source>
        <dbReference type="SAM" id="MobiDB-lite"/>
    </source>
</evidence>
<dbReference type="EMBL" id="JBEPCU010001087">
    <property type="protein sequence ID" value="MER6982599.1"/>
    <property type="molecule type" value="Genomic_DNA"/>
</dbReference>
<name>A0ABV1WEQ9_9ACTN</name>
<feature type="compositionally biased region" description="Basic residues" evidence="1">
    <location>
        <begin position="149"/>
        <end position="166"/>
    </location>
</feature>
<feature type="region of interest" description="Disordered" evidence="1">
    <location>
        <begin position="127"/>
        <end position="198"/>
    </location>
</feature>
<reference evidence="2 3" key="1">
    <citation type="submission" date="2024-06" db="EMBL/GenBank/DDBJ databases">
        <title>The Natural Products Discovery Center: Release of the First 8490 Sequenced Strains for Exploring Actinobacteria Biosynthetic Diversity.</title>
        <authorList>
            <person name="Kalkreuter E."/>
            <person name="Kautsar S.A."/>
            <person name="Yang D."/>
            <person name="Bader C.D."/>
            <person name="Teijaro C.N."/>
            <person name="Fluegel L."/>
            <person name="Davis C.M."/>
            <person name="Simpson J.R."/>
            <person name="Lauterbach L."/>
            <person name="Steele A.D."/>
            <person name="Gui C."/>
            <person name="Meng S."/>
            <person name="Li G."/>
            <person name="Viehrig K."/>
            <person name="Ye F."/>
            <person name="Su P."/>
            <person name="Kiefer A.F."/>
            <person name="Nichols A."/>
            <person name="Cepeda A.J."/>
            <person name="Yan W."/>
            <person name="Fan B."/>
            <person name="Jiang Y."/>
            <person name="Adhikari A."/>
            <person name="Zheng C.-J."/>
            <person name="Schuster L."/>
            <person name="Cowan T.M."/>
            <person name="Smanski M.J."/>
            <person name="Chevrette M.G."/>
            <person name="De Carvalho L.P.S."/>
            <person name="Shen B."/>
        </authorList>
    </citation>
    <scope>NUCLEOTIDE SEQUENCE [LARGE SCALE GENOMIC DNA]</scope>
    <source>
        <strain evidence="2 3">NPDC000634</strain>
    </source>
</reference>
<gene>
    <name evidence="2" type="ORF">ABT317_37975</name>
</gene>
<evidence type="ECO:0000313" key="2">
    <source>
        <dbReference type="EMBL" id="MER6982599.1"/>
    </source>
</evidence>
<accession>A0ABV1WEQ9</accession>
<protein>
    <submittedName>
        <fullName evidence="2">Uncharacterized protein</fullName>
    </submittedName>
</protein>